<dbReference type="CDD" id="cd05367">
    <property type="entry name" value="SPR-like_SDR_c"/>
    <property type="match status" value="1"/>
</dbReference>
<evidence type="ECO:0000313" key="6">
    <source>
        <dbReference type="EMBL" id="KXZ17787.1"/>
    </source>
</evidence>
<dbReference type="AlphaFoldDB" id="A0A150F794"/>
<dbReference type="InterPro" id="IPR051721">
    <property type="entry name" value="Biopterin_syn/organic_redct"/>
</dbReference>
<evidence type="ECO:0000256" key="5">
    <source>
        <dbReference type="ARBA" id="ARBA00023002"/>
    </source>
</evidence>
<keyword evidence="7" id="KW-1185">Reference proteome</keyword>
<dbReference type="PANTHER" id="PTHR44085">
    <property type="entry name" value="SEPIAPTERIN REDUCTASE"/>
    <property type="match status" value="1"/>
</dbReference>
<dbReference type="PANTHER" id="PTHR44085:SF2">
    <property type="entry name" value="SEPIAPTERIN REDUCTASE"/>
    <property type="match status" value="1"/>
</dbReference>
<dbReference type="InterPro" id="IPR020904">
    <property type="entry name" value="Sc_DH/Rdtase_CS"/>
</dbReference>
<dbReference type="Proteomes" id="UP000075430">
    <property type="component" value="Unassembled WGS sequence"/>
</dbReference>
<comment type="similarity">
    <text evidence="2">Belongs to the short-chain dehydrogenases/reductases (SDR) family.</text>
</comment>
<dbReference type="STRING" id="1793963.AXI58_18820"/>
<dbReference type="NCBIfam" id="NF005381">
    <property type="entry name" value="PRK06924.1"/>
    <property type="match status" value="1"/>
</dbReference>
<keyword evidence="5" id="KW-0560">Oxidoreductase</keyword>
<evidence type="ECO:0000256" key="4">
    <source>
        <dbReference type="ARBA" id="ARBA00022857"/>
    </source>
</evidence>
<comment type="caution">
    <text evidence="6">The sequence shown here is derived from an EMBL/GenBank/DDBJ whole genome shotgun (WGS) entry which is preliminary data.</text>
</comment>
<comment type="subcellular location">
    <subcellularLocation>
        <location evidence="1">Cytoplasm</location>
    </subcellularLocation>
</comment>
<proteinExistence type="inferred from homology"/>
<reference evidence="7" key="1">
    <citation type="submission" date="2016-02" db="EMBL/GenBank/DDBJ databases">
        <authorList>
            <person name="Dunlap C."/>
        </authorList>
    </citation>
    <scope>NUCLEOTIDE SEQUENCE [LARGE SCALE GENOMIC DNA]</scope>
    <source>
        <strain evidence="7">NRRL B-41092</strain>
    </source>
</reference>
<dbReference type="Pfam" id="PF00106">
    <property type="entry name" value="adh_short"/>
    <property type="match status" value="1"/>
</dbReference>
<dbReference type="InterPro" id="IPR036291">
    <property type="entry name" value="NAD(P)-bd_dom_sf"/>
</dbReference>
<keyword evidence="3" id="KW-0963">Cytoplasm</keyword>
<dbReference type="GO" id="GO:0004757">
    <property type="term" value="F:sepiapterin reductase (NADP+) activity"/>
    <property type="evidence" value="ECO:0007669"/>
    <property type="project" value="TreeGrafter"/>
</dbReference>
<keyword evidence="4" id="KW-0521">NADP</keyword>
<name>A0A150F794_9BACI</name>
<dbReference type="GO" id="GO:0006729">
    <property type="term" value="P:tetrahydrobiopterin biosynthetic process"/>
    <property type="evidence" value="ECO:0007669"/>
    <property type="project" value="TreeGrafter"/>
</dbReference>
<accession>A0A150F794</accession>
<protein>
    <submittedName>
        <fullName evidence="6">Short-chain dehydrogenase</fullName>
    </submittedName>
</protein>
<dbReference type="GO" id="GO:0005737">
    <property type="term" value="C:cytoplasm"/>
    <property type="evidence" value="ECO:0007669"/>
    <property type="project" value="UniProtKB-SubCell"/>
</dbReference>
<dbReference type="OrthoDB" id="9794387at2"/>
<evidence type="ECO:0000256" key="1">
    <source>
        <dbReference type="ARBA" id="ARBA00004496"/>
    </source>
</evidence>
<evidence type="ECO:0000256" key="2">
    <source>
        <dbReference type="ARBA" id="ARBA00006484"/>
    </source>
</evidence>
<sequence length="243" mass="27176">MQFFLITGASKGLGRALMEQALKEGREVSALSRTVSGDKREGLTEYSVDLTNLTDTERQMKAILDQVQPERYTAVTLINNAGMVAPIKRAKEASMEELERHYTLNLTAPVLLSQMFAKRFESFGGKKTIVNITSGAAKNPYKGWSAYCSSKAGLDMFTRTFGLEQEDEELPAHMISFSPGVMDTDMQGVIRASSKEDFHDIERFRNLKETKSLRSPEYIAGVIHSLISGEVENGRIYDIKEFL</sequence>
<dbReference type="SUPFAM" id="SSF51735">
    <property type="entry name" value="NAD(P)-binding Rossmann-fold domains"/>
    <property type="match status" value="1"/>
</dbReference>
<gene>
    <name evidence="6" type="ORF">AXI58_18820</name>
</gene>
<evidence type="ECO:0000313" key="7">
    <source>
        <dbReference type="Proteomes" id="UP000075430"/>
    </source>
</evidence>
<dbReference type="Gene3D" id="3.40.50.720">
    <property type="entry name" value="NAD(P)-binding Rossmann-like Domain"/>
    <property type="match status" value="1"/>
</dbReference>
<dbReference type="EMBL" id="LSBA01000019">
    <property type="protein sequence ID" value="KXZ17787.1"/>
    <property type="molecule type" value="Genomic_DNA"/>
</dbReference>
<evidence type="ECO:0000256" key="3">
    <source>
        <dbReference type="ARBA" id="ARBA00022490"/>
    </source>
</evidence>
<dbReference type="PRINTS" id="PR00081">
    <property type="entry name" value="GDHRDH"/>
</dbReference>
<dbReference type="PROSITE" id="PS00061">
    <property type="entry name" value="ADH_SHORT"/>
    <property type="match status" value="1"/>
</dbReference>
<organism evidence="6 7">
    <name type="scientific">Bacillus nakamurai</name>
    <dbReference type="NCBI Taxonomy" id="1793963"/>
    <lineage>
        <taxon>Bacteria</taxon>
        <taxon>Bacillati</taxon>
        <taxon>Bacillota</taxon>
        <taxon>Bacilli</taxon>
        <taxon>Bacillales</taxon>
        <taxon>Bacillaceae</taxon>
        <taxon>Bacillus</taxon>
    </lineage>
</organism>
<dbReference type="RefSeq" id="WP_061522286.1">
    <property type="nucleotide sequence ID" value="NZ_JAJJBV010000028.1"/>
</dbReference>
<dbReference type="InterPro" id="IPR002347">
    <property type="entry name" value="SDR_fam"/>
</dbReference>